<dbReference type="InterPro" id="IPR022567">
    <property type="entry name" value="DUF3459"/>
</dbReference>
<feature type="non-terminal residue" evidence="2">
    <location>
        <position position="72"/>
    </location>
</feature>
<reference evidence="2 3" key="1">
    <citation type="submission" date="2015-07" db="EMBL/GenBank/DDBJ databases">
        <authorList>
            <person name="Ju K.-S."/>
            <person name="Doroghazi J.R."/>
            <person name="Metcalf W.W."/>
        </authorList>
    </citation>
    <scope>NUCLEOTIDE SEQUENCE [LARGE SCALE GENOMIC DNA]</scope>
    <source>
        <strain evidence="2 3">NRRL B-3589</strain>
    </source>
</reference>
<feature type="domain" description="DUF3459" evidence="1">
    <location>
        <begin position="21"/>
        <end position="71"/>
    </location>
</feature>
<accession>A0ABR5JB31</accession>
<dbReference type="Pfam" id="PF11941">
    <property type="entry name" value="DUF3459"/>
    <property type="match status" value="1"/>
</dbReference>
<proteinExistence type="predicted"/>
<comment type="caution">
    <text evidence="2">The sequence shown here is derived from an EMBL/GenBank/DDBJ whole genome shotgun (WGS) entry which is preliminary data.</text>
</comment>
<feature type="non-terminal residue" evidence="2">
    <location>
        <position position="1"/>
    </location>
</feature>
<gene>
    <name evidence="2" type="ORF">ADK38_07635</name>
</gene>
<sequence length="72" mass="7679">YRTALRTRRSFRDAGPLRWLRTDAEHALSFARALPDGGGSVLCVVNLGAADVALPPHRELLLASGPLTARGA</sequence>
<evidence type="ECO:0000259" key="1">
    <source>
        <dbReference type="Pfam" id="PF11941"/>
    </source>
</evidence>
<keyword evidence="3" id="KW-1185">Reference proteome</keyword>
<protein>
    <recommendedName>
        <fullName evidence="1">DUF3459 domain-containing protein</fullName>
    </recommendedName>
</protein>
<organism evidence="2 3">
    <name type="scientific">Streptomyces varsoviensis</name>
    <dbReference type="NCBI Taxonomy" id="67373"/>
    <lineage>
        <taxon>Bacteria</taxon>
        <taxon>Bacillati</taxon>
        <taxon>Actinomycetota</taxon>
        <taxon>Actinomycetes</taxon>
        <taxon>Kitasatosporales</taxon>
        <taxon>Streptomycetaceae</taxon>
        <taxon>Streptomyces</taxon>
    </lineage>
</organism>
<dbReference type="EMBL" id="LGUT01000625">
    <property type="protein sequence ID" value="KOG90630.1"/>
    <property type="molecule type" value="Genomic_DNA"/>
</dbReference>
<name>A0ABR5JB31_9ACTN</name>
<evidence type="ECO:0000313" key="2">
    <source>
        <dbReference type="EMBL" id="KOG90630.1"/>
    </source>
</evidence>
<dbReference type="Proteomes" id="UP000037020">
    <property type="component" value="Unassembled WGS sequence"/>
</dbReference>
<evidence type="ECO:0000313" key="3">
    <source>
        <dbReference type="Proteomes" id="UP000037020"/>
    </source>
</evidence>